<organism evidence="3">
    <name type="scientific">marine sediment metagenome</name>
    <dbReference type="NCBI Taxonomy" id="412755"/>
    <lineage>
        <taxon>unclassified sequences</taxon>
        <taxon>metagenomes</taxon>
        <taxon>ecological metagenomes</taxon>
    </lineage>
</organism>
<keyword evidence="2" id="KW-0472">Membrane</keyword>
<comment type="caution">
    <text evidence="3">The sequence shown here is derived from an EMBL/GenBank/DDBJ whole genome shotgun (WGS) entry which is preliminary data.</text>
</comment>
<evidence type="ECO:0000256" key="1">
    <source>
        <dbReference type="SAM" id="MobiDB-lite"/>
    </source>
</evidence>
<keyword evidence="2" id="KW-1133">Transmembrane helix</keyword>
<dbReference type="EMBL" id="BARW01024794">
    <property type="protein sequence ID" value="GAI95965.1"/>
    <property type="molecule type" value="Genomic_DNA"/>
</dbReference>
<gene>
    <name evidence="3" type="ORF">S12H4_40794</name>
</gene>
<feature type="region of interest" description="Disordered" evidence="1">
    <location>
        <begin position="54"/>
        <end position="105"/>
    </location>
</feature>
<proteinExistence type="predicted"/>
<evidence type="ECO:0000313" key="3">
    <source>
        <dbReference type="EMBL" id="GAI95965.1"/>
    </source>
</evidence>
<dbReference type="AlphaFoldDB" id="X1U811"/>
<keyword evidence="2" id="KW-0812">Transmembrane</keyword>
<accession>X1U811</accession>
<feature type="compositionally biased region" description="Basic and acidic residues" evidence="1">
    <location>
        <begin position="80"/>
        <end position="90"/>
    </location>
</feature>
<reference evidence="3" key="1">
    <citation type="journal article" date="2014" name="Front. Microbiol.">
        <title>High frequency of phylogenetically diverse reductive dehalogenase-homologous genes in deep subseafloor sedimentary metagenomes.</title>
        <authorList>
            <person name="Kawai M."/>
            <person name="Futagami T."/>
            <person name="Toyoda A."/>
            <person name="Takaki Y."/>
            <person name="Nishi S."/>
            <person name="Hori S."/>
            <person name="Arai W."/>
            <person name="Tsubouchi T."/>
            <person name="Morono Y."/>
            <person name="Uchiyama I."/>
            <person name="Ito T."/>
            <person name="Fujiyama A."/>
            <person name="Inagaki F."/>
            <person name="Takami H."/>
        </authorList>
    </citation>
    <scope>NUCLEOTIDE SEQUENCE</scope>
    <source>
        <strain evidence="3">Expedition CK06-06</strain>
    </source>
</reference>
<sequence length="262" mass="30154">TELLTELEDARLIIHYSNSSIDYIQIAKWWDYQGSMRRIFPSQYPPPEGWQDRIKGVSGGQTPTKADKQHPEEEEEVEEEREKELETRIGEEEEEEKTTTATTETAIESKSLETHEGSKRATETAKESKMLGFLETLEGWRFRRVDDLAWLREFCRDWPDFDLSLAKACRDYYSGQPPPKNKGPWKNRFRQWMIHERDFGKAQSGKNNSSASTDNLAIDSDVAIWGYINLGFLTISLGTVYFLVAGISQDNFGIFAILRPGL</sequence>
<feature type="transmembrane region" description="Helical" evidence="2">
    <location>
        <begin position="224"/>
        <end position="244"/>
    </location>
</feature>
<feature type="non-terminal residue" evidence="3">
    <location>
        <position position="262"/>
    </location>
</feature>
<feature type="non-terminal residue" evidence="3">
    <location>
        <position position="1"/>
    </location>
</feature>
<evidence type="ECO:0000256" key="2">
    <source>
        <dbReference type="SAM" id="Phobius"/>
    </source>
</evidence>
<name>X1U811_9ZZZZ</name>
<protein>
    <submittedName>
        <fullName evidence="3">Uncharacterized protein</fullName>
    </submittedName>
</protein>